<keyword evidence="1 4" id="KW-0349">Heme</keyword>
<feature type="transmembrane region" description="Helical" evidence="6">
    <location>
        <begin position="20"/>
        <end position="44"/>
    </location>
</feature>
<keyword evidence="2 4" id="KW-0479">Metal-binding</keyword>
<evidence type="ECO:0000256" key="4">
    <source>
        <dbReference type="PROSITE-ProRule" id="PRU00433"/>
    </source>
</evidence>
<evidence type="ECO:0000256" key="1">
    <source>
        <dbReference type="ARBA" id="ARBA00022617"/>
    </source>
</evidence>
<keyword evidence="6" id="KW-0812">Transmembrane</keyword>
<feature type="domain" description="Cytochrome c" evidence="7">
    <location>
        <begin position="69"/>
        <end position="169"/>
    </location>
</feature>
<dbReference type="PANTHER" id="PTHR35008">
    <property type="entry name" value="BLL4482 PROTEIN-RELATED"/>
    <property type="match status" value="1"/>
</dbReference>
<dbReference type="Proteomes" id="UP001500279">
    <property type="component" value="Unassembled WGS sequence"/>
</dbReference>
<dbReference type="Pfam" id="PF13442">
    <property type="entry name" value="Cytochrome_CBB3"/>
    <property type="match status" value="1"/>
</dbReference>
<dbReference type="SUPFAM" id="SSF46626">
    <property type="entry name" value="Cytochrome c"/>
    <property type="match status" value="2"/>
</dbReference>
<proteinExistence type="predicted"/>
<dbReference type="EMBL" id="BAAAEW010000042">
    <property type="protein sequence ID" value="GAA0764353.1"/>
    <property type="molecule type" value="Genomic_DNA"/>
</dbReference>
<feature type="domain" description="Cytochrome c" evidence="7">
    <location>
        <begin position="214"/>
        <end position="317"/>
    </location>
</feature>
<dbReference type="PANTHER" id="PTHR35008:SF8">
    <property type="entry name" value="ALCOHOL DEHYDROGENASE CYTOCHROME C SUBUNIT"/>
    <property type="match status" value="1"/>
</dbReference>
<dbReference type="RefSeq" id="WP_231011102.1">
    <property type="nucleotide sequence ID" value="NZ_BAAAEW010000042.1"/>
</dbReference>
<keyword evidence="6" id="KW-0472">Membrane</keyword>
<feature type="region of interest" description="Disordered" evidence="5">
    <location>
        <begin position="234"/>
        <end position="264"/>
    </location>
</feature>
<dbReference type="Gene3D" id="1.10.760.10">
    <property type="entry name" value="Cytochrome c-like domain"/>
    <property type="match status" value="2"/>
</dbReference>
<keyword evidence="3 4" id="KW-0408">Iron</keyword>
<organism evidence="8 9">
    <name type="scientific">Ideonella azotifigens</name>
    <dbReference type="NCBI Taxonomy" id="513160"/>
    <lineage>
        <taxon>Bacteria</taxon>
        <taxon>Pseudomonadati</taxon>
        <taxon>Pseudomonadota</taxon>
        <taxon>Betaproteobacteria</taxon>
        <taxon>Burkholderiales</taxon>
        <taxon>Sphaerotilaceae</taxon>
        <taxon>Ideonella</taxon>
    </lineage>
</organism>
<accession>A0ABP3VSR6</accession>
<keyword evidence="9" id="KW-1185">Reference proteome</keyword>
<dbReference type="PROSITE" id="PS51007">
    <property type="entry name" value="CYTC"/>
    <property type="match status" value="2"/>
</dbReference>
<dbReference type="InterPro" id="IPR009056">
    <property type="entry name" value="Cyt_c-like_dom"/>
</dbReference>
<evidence type="ECO:0000313" key="9">
    <source>
        <dbReference type="Proteomes" id="UP001500279"/>
    </source>
</evidence>
<evidence type="ECO:0000256" key="2">
    <source>
        <dbReference type="ARBA" id="ARBA00022723"/>
    </source>
</evidence>
<sequence length="324" mass="34872">MQAVVETNAGEQRAGNQHRYAIPALAGLLLLALLALLAVCGWALQQHDQKRLRVISLPAYPLALHDDNASLARGRYLYDTRGCAGCHGQQGEGRLFIDDPLTGQRAAGPNISPGPGNVIAGYKPADWERVLRHGVKPNGQPVLLMPSDDYNRLSDDDVASLVQYLMQLPPVPGRAAVLELPTSLRLRHGLGQWQDAAEKIDHARPPEPAEPEALSVAYGRYVAQACTRCHGAQLTGGRDDASQPWAPSLAPDLPTASGSGNHSGMAAYADPALFRRLMRTGTRPDHSAVSRSMPFESLSQMSDLELDALQLYLRSLPPSPAAQP</sequence>
<evidence type="ECO:0000259" key="7">
    <source>
        <dbReference type="PROSITE" id="PS51007"/>
    </source>
</evidence>
<evidence type="ECO:0000256" key="6">
    <source>
        <dbReference type="SAM" id="Phobius"/>
    </source>
</evidence>
<protein>
    <submittedName>
        <fullName evidence="8">Cytochrome c</fullName>
    </submittedName>
</protein>
<evidence type="ECO:0000256" key="5">
    <source>
        <dbReference type="SAM" id="MobiDB-lite"/>
    </source>
</evidence>
<evidence type="ECO:0000256" key="3">
    <source>
        <dbReference type="ARBA" id="ARBA00023004"/>
    </source>
</evidence>
<dbReference type="Pfam" id="PF00034">
    <property type="entry name" value="Cytochrom_C"/>
    <property type="match status" value="1"/>
</dbReference>
<keyword evidence="6" id="KW-1133">Transmembrane helix</keyword>
<dbReference type="InterPro" id="IPR051459">
    <property type="entry name" value="Cytochrome_c-type_DH"/>
</dbReference>
<comment type="caution">
    <text evidence="8">The sequence shown here is derived from an EMBL/GenBank/DDBJ whole genome shotgun (WGS) entry which is preliminary data.</text>
</comment>
<dbReference type="InterPro" id="IPR036909">
    <property type="entry name" value="Cyt_c-like_dom_sf"/>
</dbReference>
<evidence type="ECO:0000313" key="8">
    <source>
        <dbReference type="EMBL" id="GAA0764353.1"/>
    </source>
</evidence>
<gene>
    <name evidence="8" type="ORF">GCM10009107_50320</name>
</gene>
<reference evidence="9" key="1">
    <citation type="journal article" date="2019" name="Int. J. Syst. Evol. Microbiol.">
        <title>The Global Catalogue of Microorganisms (GCM) 10K type strain sequencing project: providing services to taxonomists for standard genome sequencing and annotation.</title>
        <authorList>
            <consortium name="The Broad Institute Genomics Platform"/>
            <consortium name="The Broad Institute Genome Sequencing Center for Infectious Disease"/>
            <person name="Wu L."/>
            <person name="Ma J."/>
        </authorList>
    </citation>
    <scope>NUCLEOTIDE SEQUENCE [LARGE SCALE GENOMIC DNA]</scope>
    <source>
        <strain evidence="9">JCM 15503</strain>
    </source>
</reference>
<name>A0ABP3VSR6_9BURK</name>